<dbReference type="EMBL" id="KB536131">
    <property type="protein sequence ID" value="EMP33409.1"/>
    <property type="molecule type" value="Genomic_DNA"/>
</dbReference>
<accession>M7B8E9</accession>
<gene>
    <name evidence="1" type="ORF">UY3_09392</name>
</gene>
<evidence type="ECO:0000313" key="1">
    <source>
        <dbReference type="EMBL" id="EMP33409.1"/>
    </source>
</evidence>
<evidence type="ECO:0000313" key="2">
    <source>
        <dbReference type="Proteomes" id="UP000031443"/>
    </source>
</evidence>
<name>M7B8E9_CHEMY</name>
<dbReference type="AlphaFoldDB" id="M7B8E9"/>
<keyword evidence="2" id="KW-1185">Reference proteome</keyword>
<organism evidence="1 2">
    <name type="scientific">Chelonia mydas</name>
    <name type="common">Green sea-turtle</name>
    <name type="synonym">Chelonia agassizi</name>
    <dbReference type="NCBI Taxonomy" id="8469"/>
    <lineage>
        <taxon>Eukaryota</taxon>
        <taxon>Metazoa</taxon>
        <taxon>Chordata</taxon>
        <taxon>Craniata</taxon>
        <taxon>Vertebrata</taxon>
        <taxon>Euteleostomi</taxon>
        <taxon>Archelosauria</taxon>
        <taxon>Testudinata</taxon>
        <taxon>Testudines</taxon>
        <taxon>Cryptodira</taxon>
        <taxon>Durocryptodira</taxon>
        <taxon>Americhelydia</taxon>
        <taxon>Chelonioidea</taxon>
        <taxon>Cheloniidae</taxon>
        <taxon>Chelonia</taxon>
    </lineage>
</organism>
<protein>
    <submittedName>
        <fullName evidence="1">Uncharacterized protein</fullName>
    </submittedName>
</protein>
<dbReference type="Proteomes" id="UP000031443">
    <property type="component" value="Unassembled WGS sequence"/>
</dbReference>
<reference evidence="2" key="1">
    <citation type="journal article" date="2013" name="Nat. Genet.">
        <title>The draft genomes of soft-shell turtle and green sea turtle yield insights into the development and evolution of the turtle-specific body plan.</title>
        <authorList>
            <person name="Wang Z."/>
            <person name="Pascual-Anaya J."/>
            <person name="Zadissa A."/>
            <person name="Li W."/>
            <person name="Niimura Y."/>
            <person name="Huang Z."/>
            <person name="Li C."/>
            <person name="White S."/>
            <person name="Xiong Z."/>
            <person name="Fang D."/>
            <person name="Wang B."/>
            <person name="Ming Y."/>
            <person name="Chen Y."/>
            <person name="Zheng Y."/>
            <person name="Kuraku S."/>
            <person name="Pignatelli M."/>
            <person name="Herrero J."/>
            <person name="Beal K."/>
            <person name="Nozawa M."/>
            <person name="Li Q."/>
            <person name="Wang J."/>
            <person name="Zhang H."/>
            <person name="Yu L."/>
            <person name="Shigenobu S."/>
            <person name="Wang J."/>
            <person name="Liu J."/>
            <person name="Flicek P."/>
            <person name="Searle S."/>
            <person name="Wang J."/>
            <person name="Kuratani S."/>
            <person name="Yin Y."/>
            <person name="Aken B."/>
            <person name="Zhang G."/>
            <person name="Irie N."/>
        </authorList>
    </citation>
    <scope>NUCLEOTIDE SEQUENCE [LARGE SCALE GENOMIC DNA]</scope>
</reference>
<sequence>MECGTARRLCPEEDTVVPWSDMLPGAEVTAVKTPTCGADLQEDQQEVIVWHCGKQERIVDLQIRSGKVFLINKAL</sequence>
<proteinExistence type="predicted"/>